<feature type="transmembrane region" description="Helical" evidence="1">
    <location>
        <begin position="82"/>
        <end position="103"/>
    </location>
</feature>
<organism evidence="2 3">
    <name type="scientific">Candidatus Fervidibacter sacchari</name>
    <dbReference type="NCBI Taxonomy" id="1448929"/>
    <lineage>
        <taxon>Bacteria</taxon>
        <taxon>Candidatus Fervidibacterota</taxon>
        <taxon>Candidatus Fervidibacter</taxon>
    </lineage>
</organism>
<name>A0ABT2ER54_9BACT</name>
<dbReference type="RefSeq" id="WP_259099544.1">
    <property type="nucleotide sequence ID" value="NZ_CP130454.1"/>
</dbReference>
<dbReference type="Proteomes" id="UP001204798">
    <property type="component" value="Unassembled WGS sequence"/>
</dbReference>
<keyword evidence="1" id="KW-0472">Membrane</keyword>
<keyword evidence="1" id="KW-1133">Transmembrane helix</keyword>
<dbReference type="GO" id="GO:0000428">
    <property type="term" value="C:DNA-directed RNA polymerase complex"/>
    <property type="evidence" value="ECO:0007669"/>
    <property type="project" value="UniProtKB-KW"/>
</dbReference>
<keyword evidence="2" id="KW-0804">Transcription</keyword>
<keyword evidence="3" id="KW-1185">Reference proteome</keyword>
<sequence length="193" mass="21885">MDEWSHKRKKRVTDYQQLRLRCPQCGRLNVATDMACRYCGADLFKAEIIRGTDYERFDANDLRISCLLAVIPGLGLIREGKWVLGLLMSLPAIFLVALLWFGMSNYELPLLPLVLLPLLSAASVFATFLFALDRMGVPRPEGRDFWILLGRLLGGYALIAIAVLFCWMLPVSVVALWLSWRLFQPFFGKAKGD</sequence>
<dbReference type="EMBL" id="JANUCP010000005">
    <property type="protein sequence ID" value="MCS3920402.1"/>
    <property type="molecule type" value="Genomic_DNA"/>
</dbReference>
<keyword evidence="1" id="KW-0812">Transmembrane</keyword>
<evidence type="ECO:0000256" key="1">
    <source>
        <dbReference type="SAM" id="Phobius"/>
    </source>
</evidence>
<evidence type="ECO:0000313" key="2">
    <source>
        <dbReference type="EMBL" id="MCS3920402.1"/>
    </source>
</evidence>
<proteinExistence type="predicted"/>
<comment type="caution">
    <text evidence="2">The sequence shown here is derived from an EMBL/GenBank/DDBJ whole genome shotgun (WGS) entry which is preliminary data.</text>
</comment>
<gene>
    <name evidence="2" type="ORF">M2350_002831</name>
</gene>
<feature type="transmembrane region" description="Helical" evidence="1">
    <location>
        <begin position="109"/>
        <end position="132"/>
    </location>
</feature>
<accession>A0ABT2ER54</accession>
<feature type="transmembrane region" description="Helical" evidence="1">
    <location>
        <begin position="153"/>
        <end position="178"/>
    </location>
</feature>
<protein>
    <submittedName>
        <fullName evidence="2">DNA-directed RNA polymerase subunit RPC12/RpoP</fullName>
    </submittedName>
</protein>
<reference evidence="2 3" key="1">
    <citation type="submission" date="2022-08" db="EMBL/GenBank/DDBJ databases">
        <title>Bacterial and archaeal communities from various locations to study Microbial Dark Matter (Phase II).</title>
        <authorList>
            <person name="Stepanauskas R."/>
        </authorList>
    </citation>
    <scope>NUCLEOTIDE SEQUENCE [LARGE SCALE GENOMIC DNA]</scope>
    <source>
        <strain evidence="2 3">PD1</strain>
    </source>
</reference>
<keyword evidence="2" id="KW-0240">DNA-directed RNA polymerase</keyword>
<evidence type="ECO:0000313" key="3">
    <source>
        <dbReference type="Proteomes" id="UP001204798"/>
    </source>
</evidence>